<proteinExistence type="predicted"/>
<evidence type="ECO:0000313" key="2">
    <source>
        <dbReference type="Proteomes" id="UP000176317"/>
    </source>
</evidence>
<organism evidence="1 2">
    <name type="scientific">Candidatus Curtissbacteria bacterium RBG_13_35_7</name>
    <dbReference type="NCBI Taxonomy" id="1797705"/>
    <lineage>
        <taxon>Bacteria</taxon>
        <taxon>Candidatus Curtissiibacteriota</taxon>
    </lineage>
</organism>
<dbReference type="NCBIfam" id="TIGR00278">
    <property type="entry name" value="membrane protein insertion efficiency factor YidD"/>
    <property type="match status" value="1"/>
</dbReference>
<reference evidence="1 2" key="1">
    <citation type="journal article" date="2016" name="Nat. Commun.">
        <title>Thousands of microbial genomes shed light on interconnected biogeochemical processes in an aquifer system.</title>
        <authorList>
            <person name="Anantharaman K."/>
            <person name="Brown C.T."/>
            <person name="Hug L.A."/>
            <person name="Sharon I."/>
            <person name="Castelle C.J."/>
            <person name="Probst A.J."/>
            <person name="Thomas B.C."/>
            <person name="Singh A."/>
            <person name="Wilkins M.J."/>
            <person name="Karaoz U."/>
            <person name="Brodie E.L."/>
            <person name="Williams K.H."/>
            <person name="Hubbard S.S."/>
            <person name="Banfield J.F."/>
        </authorList>
    </citation>
    <scope>NUCLEOTIDE SEQUENCE [LARGE SCALE GENOMIC DNA]</scope>
</reference>
<protein>
    <submittedName>
        <fullName evidence="1">Membrane protein insertion efficiency factor YidD</fullName>
    </submittedName>
</protein>
<dbReference type="Pfam" id="PF01809">
    <property type="entry name" value="YidD"/>
    <property type="match status" value="1"/>
</dbReference>
<comment type="caution">
    <text evidence="1">The sequence shown here is derived from an EMBL/GenBank/DDBJ whole genome shotgun (WGS) entry which is preliminary data.</text>
</comment>
<gene>
    <name evidence="1" type="ORF">A2164_00825</name>
</gene>
<dbReference type="SMART" id="SM01234">
    <property type="entry name" value="Haemolytic"/>
    <property type="match status" value="1"/>
</dbReference>
<dbReference type="EMBL" id="MFAT01000065">
    <property type="protein sequence ID" value="OGD85536.1"/>
    <property type="molecule type" value="Genomic_DNA"/>
</dbReference>
<dbReference type="PANTHER" id="PTHR33383">
    <property type="entry name" value="MEMBRANE PROTEIN INSERTION EFFICIENCY FACTOR-RELATED"/>
    <property type="match status" value="1"/>
</dbReference>
<dbReference type="PANTHER" id="PTHR33383:SF1">
    <property type="entry name" value="MEMBRANE PROTEIN INSERTION EFFICIENCY FACTOR-RELATED"/>
    <property type="match status" value="1"/>
</dbReference>
<accession>A0A1F5G103</accession>
<sequence length="68" mass="7759">MKSPIKLMIKIYQILFILKPASCRYSPTCSAYMVNAIDKYGLIKGFLLGAKRVLSCQPLSKRPYYDPI</sequence>
<dbReference type="InterPro" id="IPR002696">
    <property type="entry name" value="Membr_insert_effic_factor_YidD"/>
</dbReference>
<evidence type="ECO:0000313" key="1">
    <source>
        <dbReference type="EMBL" id="OGD85536.1"/>
    </source>
</evidence>
<name>A0A1F5G103_9BACT</name>
<dbReference type="Proteomes" id="UP000176317">
    <property type="component" value="Unassembled WGS sequence"/>
</dbReference>
<dbReference type="AlphaFoldDB" id="A0A1F5G103"/>